<proteinExistence type="predicted"/>
<evidence type="ECO:0000313" key="2">
    <source>
        <dbReference type="Proteomes" id="UP000599109"/>
    </source>
</evidence>
<dbReference type="EMBL" id="JAEQNE010000003">
    <property type="protein sequence ID" value="MBL0392385.1"/>
    <property type="molecule type" value="Genomic_DNA"/>
</dbReference>
<organism evidence="1 2">
    <name type="scientific">Ramlibacter monticola</name>
    <dbReference type="NCBI Taxonomy" id="1926872"/>
    <lineage>
        <taxon>Bacteria</taxon>
        <taxon>Pseudomonadati</taxon>
        <taxon>Pseudomonadota</taxon>
        <taxon>Betaproteobacteria</taxon>
        <taxon>Burkholderiales</taxon>
        <taxon>Comamonadaceae</taxon>
        <taxon>Ramlibacter</taxon>
    </lineage>
</organism>
<dbReference type="RefSeq" id="WP_201675014.1">
    <property type="nucleotide sequence ID" value="NZ_JAEQNE010000003.1"/>
</dbReference>
<protein>
    <submittedName>
        <fullName evidence="1">Uncharacterized protein</fullName>
    </submittedName>
</protein>
<dbReference type="AlphaFoldDB" id="A0A937CTC3"/>
<comment type="caution">
    <text evidence="1">The sequence shown here is derived from an EMBL/GenBank/DDBJ whole genome shotgun (WGS) entry which is preliminary data.</text>
</comment>
<gene>
    <name evidence="1" type="ORF">JJ685_14695</name>
</gene>
<evidence type="ECO:0000313" key="1">
    <source>
        <dbReference type="EMBL" id="MBL0392385.1"/>
    </source>
</evidence>
<accession>A0A937CTC3</accession>
<keyword evidence="2" id="KW-1185">Reference proteome</keyword>
<reference evidence="1 2" key="1">
    <citation type="journal article" date="2017" name="Int. J. Syst. Evol. Microbiol.">
        <title>Ramlibacter monticola sp. nov., isolated from forest soil.</title>
        <authorList>
            <person name="Chaudhary D.K."/>
            <person name="Kim J."/>
        </authorList>
    </citation>
    <scope>NUCLEOTIDE SEQUENCE [LARGE SCALE GENOMIC DNA]</scope>
    <source>
        <strain evidence="1 2">KACC 19175</strain>
    </source>
</reference>
<name>A0A937CTC3_9BURK</name>
<dbReference type="Proteomes" id="UP000599109">
    <property type="component" value="Unassembled WGS sequence"/>
</dbReference>
<sequence>MSSLFEKLHLPCGGAGGREHALQRRDARLPRARKNLQPQPFAAHSTGVAASLQPTGLGRVAAKGQMMQMRPPAVPATVPPTFRWLSLVFSVLLFGFLASCSGVKLVPDYDAEAAKAITDTSAEVFAFYDKMIEAKAKANPAKLPYAAFAGDWGKIETDVRVLMVREESRPLNTESQRIARTILEFWQKYRAGHQKTDDYSAFLLGQHRDRFQRLFTAALVAEKAKALAVEDSDAKKE</sequence>